<reference evidence="7" key="1">
    <citation type="submission" date="2019-01" db="EMBL/GenBank/DDBJ databases">
        <title>Sphingorhabdus lacus sp.nov., isolated from an oligotrophic freshwater lake.</title>
        <authorList>
            <person name="Park M."/>
        </authorList>
    </citation>
    <scope>NUCLEOTIDE SEQUENCE [LARGE SCALE GENOMIC DNA]</scope>
    <source>
        <strain evidence="7">IMCC1753</strain>
    </source>
</reference>
<name>A0A6I6L9J4_9SPHN</name>
<evidence type="ECO:0000256" key="1">
    <source>
        <dbReference type="ARBA" id="ARBA00001947"/>
    </source>
</evidence>
<feature type="domain" description="Alcohol dehydrogenase-like N-terminal" evidence="5">
    <location>
        <begin position="56"/>
        <end position="170"/>
    </location>
</feature>
<dbReference type="Gene3D" id="3.90.180.10">
    <property type="entry name" value="Medium-chain alcohol dehydrogenases, catalytic domain"/>
    <property type="match status" value="1"/>
</dbReference>
<dbReference type="Pfam" id="PF00107">
    <property type="entry name" value="ADH_zinc_N"/>
    <property type="match status" value="1"/>
</dbReference>
<protein>
    <submittedName>
        <fullName evidence="6">Dehydrogenase</fullName>
    </submittedName>
</protein>
<comment type="cofactor">
    <cofactor evidence="1">
        <name>Zn(2+)</name>
        <dbReference type="ChEBI" id="CHEBI:29105"/>
    </cofactor>
</comment>
<dbReference type="SUPFAM" id="SSF51735">
    <property type="entry name" value="NAD(P)-binding Rossmann-fold domains"/>
    <property type="match status" value="1"/>
</dbReference>
<dbReference type="InterPro" id="IPR011032">
    <property type="entry name" value="GroES-like_sf"/>
</dbReference>
<dbReference type="Gene3D" id="3.40.50.720">
    <property type="entry name" value="NAD(P)-binding Rossmann-like Domain"/>
    <property type="match status" value="1"/>
</dbReference>
<dbReference type="KEGG" id="slaa:EUU25_11700"/>
<evidence type="ECO:0000313" key="7">
    <source>
        <dbReference type="Proteomes" id="UP000428803"/>
    </source>
</evidence>
<evidence type="ECO:0000256" key="3">
    <source>
        <dbReference type="ARBA" id="ARBA00022833"/>
    </source>
</evidence>
<evidence type="ECO:0000259" key="4">
    <source>
        <dbReference type="Pfam" id="PF00107"/>
    </source>
</evidence>
<evidence type="ECO:0000313" key="6">
    <source>
        <dbReference type="EMBL" id="QGY81218.1"/>
    </source>
</evidence>
<sequence length="372" mass="39836">MARQSQVALWKRARSPLVRCPRPDRKRQRALMRQLTFLAPKHFEWRDVPSPKLQHDRDAIVRPLAVARCDLDLYIATGVVPFPGPFAFGHEMVGEVVEAGKLANVVPGQRVVVPFQISCGSCTSCRRGFTASCESVPPYAAFGLGGGRVEYGGALSDAIRVPYADFMLVPLPQGVDPIHAASAADNIPDGWRAVAPQLAQYPGASVLIVGGLAQSVGLYAAGAAVALGAGRVLYLDDNQANCERARHMGADSGPMALAAGREPQELFDIVVEAAGTSDALAFAVRSCRPNAILTSVAMHLEPTTAVPLSQAYYRGLTFHTSRASARTWLPDVLDCMACGNLHPEHVTHSVMPFAQAAECMTDRGPKIIFTPD</sequence>
<feature type="domain" description="Alcohol dehydrogenase-like C-terminal" evidence="4">
    <location>
        <begin position="216"/>
        <end position="335"/>
    </location>
</feature>
<evidence type="ECO:0000256" key="2">
    <source>
        <dbReference type="ARBA" id="ARBA00022723"/>
    </source>
</evidence>
<gene>
    <name evidence="6" type="ORF">EUU25_11700</name>
</gene>
<accession>A0A6I6L9J4</accession>
<dbReference type="Proteomes" id="UP000428803">
    <property type="component" value="Chromosome"/>
</dbReference>
<dbReference type="Pfam" id="PF08240">
    <property type="entry name" value="ADH_N"/>
    <property type="match status" value="1"/>
</dbReference>
<dbReference type="PANTHER" id="PTHR42813:SF7">
    <property type="entry name" value="ALCOHOL DEHYDROGENASE (ZN-DEPENDENT)-RELATED"/>
    <property type="match status" value="1"/>
</dbReference>
<dbReference type="InterPro" id="IPR013154">
    <property type="entry name" value="ADH-like_N"/>
</dbReference>
<dbReference type="GO" id="GO:0046872">
    <property type="term" value="F:metal ion binding"/>
    <property type="evidence" value="ECO:0007669"/>
    <property type="project" value="UniProtKB-KW"/>
</dbReference>
<dbReference type="PANTHER" id="PTHR42813">
    <property type="entry name" value="ZINC-TYPE ALCOHOL DEHYDROGENASE-LIKE"/>
    <property type="match status" value="1"/>
</dbReference>
<keyword evidence="7" id="KW-1185">Reference proteome</keyword>
<keyword evidence="2" id="KW-0479">Metal-binding</keyword>
<dbReference type="InterPro" id="IPR013149">
    <property type="entry name" value="ADH-like_C"/>
</dbReference>
<dbReference type="SUPFAM" id="SSF50129">
    <property type="entry name" value="GroES-like"/>
    <property type="match status" value="1"/>
</dbReference>
<keyword evidence="3" id="KW-0862">Zinc</keyword>
<evidence type="ECO:0000259" key="5">
    <source>
        <dbReference type="Pfam" id="PF08240"/>
    </source>
</evidence>
<dbReference type="EMBL" id="CP035733">
    <property type="protein sequence ID" value="QGY81218.1"/>
    <property type="molecule type" value="Genomic_DNA"/>
</dbReference>
<organism evidence="6 7">
    <name type="scientific">Sphingorhabdus lacus</name>
    <dbReference type="NCBI Taxonomy" id="392610"/>
    <lineage>
        <taxon>Bacteria</taxon>
        <taxon>Pseudomonadati</taxon>
        <taxon>Pseudomonadota</taxon>
        <taxon>Alphaproteobacteria</taxon>
        <taxon>Sphingomonadales</taxon>
        <taxon>Sphingomonadaceae</taxon>
        <taxon>Sphingorhabdus</taxon>
    </lineage>
</organism>
<dbReference type="InterPro" id="IPR036291">
    <property type="entry name" value="NAD(P)-bd_dom_sf"/>
</dbReference>
<dbReference type="AlphaFoldDB" id="A0A6I6L9J4"/>
<proteinExistence type="predicted"/>